<dbReference type="InterPro" id="IPR012337">
    <property type="entry name" value="RNaseH-like_sf"/>
</dbReference>
<accession>A0AAN6XH09</accession>
<keyword evidence="2" id="KW-1185">Reference proteome</keyword>
<dbReference type="GO" id="GO:0003676">
    <property type="term" value="F:nucleic acid binding"/>
    <property type="evidence" value="ECO:0007669"/>
    <property type="project" value="InterPro"/>
</dbReference>
<dbReference type="PANTHER" id="PTHR43040">
    <property type="entry name" value="RIBONUCLEASE D"/>
    <property type="match status" value="1"/>
</dbReference>
<dbReference type="Gene3D" id="3.30.420.10">
    <property type="entry name" value="Ribonuclease H-like superfamily/Ribonuclease H"/>
    <property type="match status" value="1"/>
</dbReference>
<name>A0AAN6XH09_9PEZI</name>
<dbReference type="EMBL" id="MU863960">
    <property type="protein sequence ID" value="KAK4197607.1"/>
    <property type="molecule type" value="Genomic_DNA"/>
</dbReference>
<dbReference type="AlphaFoldDB" id="A0AAN6XH09"/>
<comment type="caution">
    <text evidence="1">The sequence shown here is derived from an EMBL/GenBank/DDBJ whole genome shotgun (WGS) entry which is preliminary data.</text>
</comment>
<dbReference type="PANTHER" id="PTHR43040:SF1">
    <property type="entry name" value="RIBONUCLEASE D"/>
    <property type="match status" value="1"/>
</dbReference>
<protein>
    <recommendedName>
        <fullName evidence="3">3'-5' exonuclease domain-containing protein</fullName>
    </recommendedName>
</protein>
<dbReference type="Proteomes" id="UP001303160">
    <property type="component" value="Unassembled WGS sequence"/>
</dbReference>
<sequence length="317" mass="34408">MTPPPTSSLPAPKVSLVDNITALGNFLASIGASKKLYLDLRGTKLSTHGSVDILTIAAPPAQKVRVIDVKTLGAKAFTTPSKTNNGNSNKVTLKSILEDPSIRKYLWDARNSAHALKSSHNIAVSGVVDIQLLENLTRPKNSLYVADLDSPIQEDLQLNPQRNINWANTKMQTSLLTPGPPTVFSARPLTPTTLQHSVSHAWYLHLLQDSYEKRPAYKGEWLGHLEKASASRARKGRSPGYKPADSGHRFGPWGASPGYLFANGRMLGRDSHPTVSPKAKSQPLQVVLVGTGGQTALRCLGSRLMSRFVSLMRRAVP</sequence>
<evidence type="ECO:0008006" key="3">
    <source>
        <dbReference type="Google" id="ProtNLM"/>
    </source>
</evidence>
<dbReference type="InterPro" id="IPR036397">
    <property type="entry name" value="RNaseH_sf"/>
</dbReference>
<proteinExistence type="predicted"/>
<evidence type="ECO:0000313" key="2">
    <source>
        <dbReference type="Proteomes" id="UP001303160"/>
    </source>
</evidence>
<organism evidence="1 2">
    <name type="scientific">Triangularia verruculosa</name>
    <dbReference type="NCBI Taxonomy" id="2587418"/>
    <lineage>
        <taxon>Eukaryota</taxon>
        <taxon>Fungi</taxon>
        <taxon>Dikarya</taxon>
        <taxon>Ascomycota</taxon>
        <taxon>Pezizomycotina</taxon>
        <taxon>Sordariomycetes</taxon>
        <taxon>Sordariomycetidae</taxon>
        <taxon>Sordariales</taxon>
        <taxon>Podosporaceae</taxon>
        <taxon>Triangularia</taxon>
    </lineage>
</organism>
<reference evidence="1" key="1">
    <citation type="journal article" date="2023" name="Mol. Phylogenet. Evol.">
        <title>Genome-scale phylogeny and comparative genomics of the fungal order Sordariales.</title>
        <authorList>
            <person name="Hensen N."/>
            <person name="Bonometti L."/>
            <person name="Westerberg I."/>
            <person name="Brannstrom I.O."/>
            <person name="Guillou S."/>
            <person name="Cros-Aarteil S."/>
            <person name="Calhoun S."/>
            <person name="Haridas S."/>
            <person name="Kuo A."/>
            <person name="Mondo S."/>
            <person name="Pangilinan J."/>
            <person name="Riley R."/>
            <person name="LaButti K."/>
            <person name="Andreopoulos B."/>
            <person name="Lipzen A."/>
            <person name="Chen C."/>
            <person name="Yan M."/>
            <person name="Daum C."/>
            <person name="Ng V."/>
            <person name="Clum A."/>
            <person name="Steindorff A."/>
            <person name="Ohm R.A."/>
            <person name="Martin F."/>
            <person name="Silar P."/>
            <person name="Natvig D.O."/>
            <person name="Lalanne C."/>
            <person name="Gautier V."/>
            <person name="Ament-Velasquez S.L."/>
            <person name="Kruys A."/>
            <person name="Hutchinson M.I."/>
            <person name="Powell A.J."/>
            <person name="Barry K."/>
            <person name="Miller A.N."/>
            <person name="Grigoriev I.V."/>
            <person name="Debuchy R."/>
            <person name="Gladieux P."/>
            <person name="Hiltunen Thoren M."/>
            <person name="Johannesson H."/>
        </authorList>
    </citation>
    <scope>NUCLEOTIDE SEQUENCE</scope>
    <source>
        <strain evidence="1">CBS 315.58</strain>
    </source>
</reference>
<reference evidence="1" key="2">
    <citation type="submission" date="2023-05" db="EMBL/GenBank/DDBJ databases">
        <authorList>
            <consortium name="Lawrence Berkeley National Laboratory"/>
            <person name="Steindorff A."/>
            <person name="Hensen N."/>
            <person name="Bonometti L."/>
            <person name="Westerberg I."/>
            <person name="Brannstrom I.O."/>
            <person name="Guillou S."/>
            <person name="Cros-Aarteil S."/>
            <person name="Calhoun S."/>
            <person name="Haridas S."/>
            <person name="Kuo A."/>
            <person name="Mondo S."/>
            <person name="Pangilinan J."/>
            <person name="Riley R."/>
            <person name="Labutti K."/>
            <person name="Andreopoulos B."/>
            <person name="Lipzen A."/>
            <person name="Chen C."/>
            <person name="Yanf M."/>
            <person name="Daum C."/>
            <person name="Ng V."/>
            <person name="Clum A."/>
            <person name="Ohm R."/>
            <person name="Martin F."/>
            <person name="Silar P."/>
            <person name="Natvig D."/>
            <person name="Lalanne C."/>
            <person name="Gautier V."/>
            <person name="Ament-Velasquez S.L."/>
            <person name="Kruys A."/>
            <person name="Hutchinson M.I."/>
            <person name="Powell A.J."/>
            <person name="Barry K."/>
            <person name="Miller A.N."/>
            <person name="Grigoriev I.V."/>
            <person name="Debuchy R."/>
            <person name="Gladieux P."/>
            <person name="Thoren M.H."/>
            <person name="Johannesson H."/>
        </authorList>
    </citation>
    <scope>NUCLEOTIDE SEQUENCE</scope>
    <source>
        <strain evidence="1">CBS 315.58</strain>
    </source>
</reference>
<evidence type="ECO:0000313" key="1">
    <source>
        <dbReference type="EMBL" id="KAK4197607.1"/>
    </source>
</evidence>
<gene>
    <name evidence="1" type="ORF">QBC40DRAFT_285270</name>
</gene>
<dbReference type="SUPFAM" id="SSF53098">
    <property type="entry name" value="Ribonuclease H-like"/>
    <property type="match status" value="1"/>
</dbReference>